<evidence type="ECO:0008006" key="3">
    <source>
        <dbReference type="Google" id="ProtNLM"/>
    </source>
</evidence>
<accession>A0ABM8ECE5</accession>
<dbReference type="RefSeq" id="WP_281929172.1">
    <property type="nucleotide sequence ID" value="NZ_AP027142.1"/>
</dbReference>
<reference evidence="1 2" key="1">
    <citation type="journal article" date="2023" name="Int. J. Syst. Evol. Microbiol.">
        <title>Methylocystis iwaonis sp. nov., a type II methane-oxidizing bacterium from surface soil of a rice paddy field in Japan, and emended description of the genus Methylocystis (ex Whittenbury et al. 1970) Bowman et al. 1993.</title>
        <authorList>
            <person name="Kaise H."/>
            <person name="Sawadogo J.B."/>
            <person name="Alam M.S."/>
            <person name="Ueno C."/>
            <person name="Dianou D."/>
            <person name="Shinjo R."/>
            <person name="Asakawa S."/>
        </authorList>
    </citation>
    <scope>NUCLEOTIDE SEQUENCE [LARGE SCALE GENOMIC DNA]</scope>
    <source>
        <strain evidence="1 2">SS37A-Re</strain>
    </source>
</reference>
<dbReference type="EMBL" id="AP027142">
    <property type="protein sequence ID" value="BDV35680.1"/>
    <property type="molecule type" value="Genomic_DNA"/>
</dbReference>
<protein>
    <recommendedName>
        <fullName evidence="3">MarR family transcriptional regulator</fullName>
    </recommendedName>
</protein>
<organism evidence="1 2">
    <name type="scientific">Methylocystis iwaonis</name>
    <dbReference type="NCBI Taxonomy" id="2885079"/>
    <lineage>
        <taxon>Bacteria</taxon>
        <taxon>Pseudomonadati</taxon>
        <taxon>Pseudomonadota</taxon>
        <taxon>Alphaproteobacteria</taxon>
        <taxon>Hyphomicrobiales</taxon>
        <taxon>Methylocystaceae</taxon>
        <taxon>Methylocystis</taxon>
    </lineage>
</organism>
<dbReference type="Proteomes" id="UP001317629">
    <property type="component" value="Chromosome"/>
</dbReference>
<sequence>MDLDGCASDAELREDAGDWASMTDLACITGTSHQNISKRVAAFVRKGLLQTRRAGKTKLVHRPTYEALALAAHDPAQGLRLRHVKAASDSNPTTTIQPRDVAGKGRASVADYDDAAAREKNAKAALAELELSRRRGELVSARDLEGAAVAVGTSIAQRVAALKTLAGKLYAASKGGEEALAATLTQEVAEVCRLIGEDMQKLGEFGEAKDAAARSN</sequence>
<gene>
    <name evidence="1" type="ORF">SS37A_32090</name>
</gene>
<name>A0ABM8ECE5_9HYPH</name>
<proteinExistence type="predicted"/>
<evidence type="ECO:0000313" key="2">
    <source>
        <dbReference type="Proteomes" id="UP001317629"/>
    </source>
</evidence>
<keyword evidence="2" id="KW-1185">Reference proteome</keyword>
<evidence type="ECO:0000313" key="1">
    <source>
        <dbReference type="EMBL" id="BDV35680.1"/>
    </source>
</evidence>